<feature type="domain" description="Mannosylglycerate hydrolase MGH1-like glycoside hydrolase" evidence="1">
    <location>
        <begin position="435"/>
        <end position="537"/>
    </location>
</feature>
<proteinExistence type="predicted"/>
<evidence type="ECO:0000259" key="1">
    <source>
        <dbReference type="Pfam" id="PF22422"/>
    </source>
</evidence>
<sequence>MFTMGDMTNPERERVASFGRPEDGLIEASPWYLWGPYLSERAWGTVREDYSGGGTAWEAFPHDHARSRAYRWSEDGLGGISDAGQRLCFALTMWNGQDPILKERIFGLTGNEGNHGEDAKEYWWYLDATPSHSWMRWRYHYPQRAFPYERLVSENRRRGREEPEFELLDTGVFDDDRFWIVEADYAKADPNDVRVRLRVTNAGPEAATLHMLPTMWFRNTWSWEQGSARPRLAPAGEDAIGVEHDGIGRLVLQAAPGPDGELPTQVYCENETNAERLFGSPSTTPFPKDGINDHVVHGAATVNPAREGTKAAFWYALEVPAGETVELSLRLAPEVRRDAFGPGFEQVLDERRAEADAFYADLAPAGTSAEDAMIMRQGFAGMIWGKQFYHYDVDRWLVGDPEQPPPPPGRQAGRNAGWRHLDASDIMSMPDPWEYPWFAAWDSAFHAVALAHLDPAFAKYQLILLCREWFQHPNGAIPAYEWAFEDLNPPVQAWAALQVYDIDGRRDIAFLTRVFSKLVLNFTWWVNREDADGNNLFEGGFLGLDNIGPIDRSHLPPGYTLEQSDATAWMAFYCLNLLEMARELSEHNPALDDLVIKFLEHFAQISEAMRAKDLWNEDDGFYYDMLRTPDGAGVPLRVRSMVGIIPLFATKALREDDFHRVRRLCKSFADIPDHHVVTTTEGDRYVGVGVAANGRVRRILPHLFDENSFLSPYGLRALSRWHAEHPFTVELPGWTATVGYEPAESTTGMFGGNSNWRGPMWVPLNYLVLRTLEDYDAHLGDGVKMEYPTGSGEKHSAGEIAEDLRQRMLSLYRRGEDGRRPAFGWVDKLQHNPHWRDNLLFFEYFHADNGAGLGATHQTGWTGLLAELVARPSARLEGRRTGRWETHR</sequence>
<organism evidence="2 3">
    <name type="scientific">Dactylosporangium darangshiense</name>
    <dbReference type="NCBI Taxonomy" id="579108"/>
    <lineage>
        <taxon>Bacteria</taxon>
        <taxon>Bacillati</taxon>
        <taxon>Actinomycetota</taxon>
        <taxon>Actinomycetes</taxon>
        <taxon>Micromonosporales</taxon>
        <taxon>Micromonosporaceae</taxon>
        <taxon>Dactylosporangium</taxon>
    </lineage>
</organism>
<gene>
    <name evidence="2" type="ORF">GCM10022255_056200</name>
</gene>
<evidence type="ECO:0000313" key="3">
    <source>
        <dbReference type="Proteomes" id="UP001500620"/>
    </source>
</evidence>
<dbReference type="InterPro" id="IPR054491">
    <property type="entry name" value="MGH1-like_GH"/>
</dbReference>
<dbReference type="Gene3D" id="1.50.10.10">
    <property type="match status" value="2"/>
</dbReference>
<dbReference type="EMBL" id="BAABAT010000016">
    <property type="protein sequence ID" value="GAA4253835.1"/>
    <property type="molecule type" value="Genomic_DNA"/>
</dbReference>
<protein>
    <submittedName>
        <fullName evidence="2">Glucosidase</fullName>
    </submittedName>
</protein>
<reference evidence="3" key="1">
    <citation type="journal article" date="2019" name="Int. J. Syst. Evol. Microbiol.">
        <title>The Global Catalogue of Microorganisms (GCM) 10K type strain sequencing project: providing services to taxonomists for standard genome sequencing and annotation.</title>
        <authorList>
            <consortium name="The Broad Institute Genomics Platform"/>
            <consortium name="The Broad Institute Genome Sequencing Center for Infectious Disease"/>
            <person name="Wu L."/>
            <person name="Ma J."/>
        </authorList>
    </citation>
    <scope>NUCLEOTIDE SEQUENCE [LARGE SCALE GENOMIC DNA]</scope>
    <source>
        <strain evidence="3">JCM 17441</strain>
    </source>
</reference>
<dbReference type="InterPro" id="IPR008928">
    <property type="entry name" value="6-hairpin_glycosidase_sf"/>
</dbReference>
<dbReference type="InterPro" id="IPR012341">
    <property type="entry name" value="6hp_glycosidase-like_sf"/>
</dbReference>
<dbReference type="SUPFAM" id="SSF48208">
    <property type="entry name" value="Six-hairpin glycosidases"/>
    <property type="match status" value="1"/>
</dbReference>
<name>A0ABP8DE72_9ACTN</name>
<dbReference type="Pfam" id="PF22422">
    <property type="entry name" value="MGH1-like_GH"/>
    <property type="match status" value="1"/>
</dbReference>
<dbReference type="InterPro" id="IPR004888">
    <property type="entry name" value="Glycoside_hydrolase_63"/>
</dbReference>
<dbReference type="Proteomes" id="UP001500620">
    <property type="component" value="Unassembled WGS sequence"/>
</dbReference>
<accession>A0ABP8DE72</accession>
<dbReference type="PANTHER" id="PTHR10412:SF10">
    <property type="entry name" value="GLYCOSYL HYDROLASE FAMILY 63 C-TERMINAL DOMAIN-CONTAINING PROTEIN"/>
    <property type="match status" value="1"/>
</dbReference>
<dbReference type="PANTHER" id="PTHR10412">
    <property type="entry name" value="MANNOSYL-OLIGOSACCHARIDE GLUCOSIDASE"/>
    <property type="match status" value="1"/>
</dbReference>
<keyword evidence="3" id="KW-1185">Reference proteome</keyword>
<comment type="caution">
    <text evidence="2">The sequence shown here is derived from an EMBL/GenBank/DDBJ whole genome shotgun (WGS) entry which is preliminary data.</text>
</comment>
<evidence type="ECO:0000313" key="2">
    <source>
        <dbReference type="EMBL" id="GAA4253835.1"/>
    </source>
</evidence>